<feature type="compositionally biased region" description="Acidic residues" evidence="1">
    <location>
        <begin position="153"/>
        <end position="163"/>
    </location>
</feature>
<protein>
    <submittedName>
        <fullName evidence="2">Uncharacterized protein</fullName>
    </submittedName>
</protein>
<evidence type="ECO:0000313" key="3">
    <source>
        <dbReference type="Proteomes" id="UP000246702"/>
    </source>
</evidence>
<dbReference type="OrthoDB" id="4646997at2759"/>
<name>A0A317XEA9_9EURO</name>
<sequence>MNPAPYFNNVTSESALKSRFQAENGTSIAELELASASDWDRPHLLACRVIRRKTQPHLLPILSQYVGPSEIQSFLPEIRAFIEGPDLTLMDQSEHYMIRNFNGGISLAQVWAALAMFKGCQDRHRYEEQHEYATDNEGAMEDEEDGAGKEDGEEHEGETEDEERQSKRRRMNTSQPGFIDSQGMRVGSSSPLPEGSGSQGSSLGYVDPDTHRLAIKPEGDTLRLVSCVIRHILYFAPPQNPALLPIVVEFRDAQSRMTATTINARYQMVAIDDGGLCLRRQKSGGGFKLAKRHVAILEAKPQFQWVEDGIPTISDRSFAQMVCEALATRLSDRGDRLLESVIIIHAAQLYICFLQMDVSDSYIHTFDNSLPTENLYVSATPWFDLGQKSGRESVLANLCGIMNRAISDEALLLS</sequence>
<proteinExistence type="predicted"/>
<dbReference type="RefSeq" id="XP_025472863.1">
    <property type="nucleotide sequence ID" value="XM_025609624.1"/>
</dbReference>
<dbReference type="GeneID" id="37111767"/>
<accession>A0A317XEA9</accession>
<comment type="caution">
    <text evidence="2">The sequence shown here is derived from an EMBL/GenBank/DDBJ whole genome shotgun (WGS) entry which is preliminary data.</text>
</comment>
<dbReference type="AlphaFoldDB" id="A0A317XEA9"/>
<feature type="compositionally biased region" description="Low complexity" evidence="1">
    <location>
        <begin position="187"/>
        <end position="204"/>
    </location>
</feature>
<evidence type="ECO:0000313" key="2">
    <source>
        <dbReference type="EMBL" id="PWY96102.1"/>
    </source>
</evidence>
<dbReference type="STRING" id="1450535.A0A317XEA9"/>
<evidence type="ECO:0000256" key="1">
    <source>
        <dbReference type="SAM" id="MobiDB-lite"/>
    </source>
</evidence>
<dbReference type="EMBL" id="MSFK01000002">
    <property type="protein sequence ID" value="PWY96102.1"/>
    <property type="molecule type" value="Genomic_DNA"/>
</dbReference>
<dbReference type="Proteomes" id="UP000246702">
    <property type="component" value="Unassembled WGS sequence"/>
</dbReference>
<keyword evidence="3" id="KW-1185">Reference proteome</keyword>
<feature type="region of interest" description="Disordered" evidence="1">
    <location>
        <begin position="128"/>
        <end position="205"/>
    </location>
</feature>
<reference evidence="2 3" key="1">
    <citation type="submission" date="2016-12" db="EMBL/GenBank/DDBJ databases">
        <title>The genomes of Aspergillus section Nigri reveals drivers in fungal speciation.</title>
        <authorList>
            <consortium name="DOE Joint Genome Institute"/>
            <person name="Vesth T.C."/>
            <person name="Nybo J."/>
            <person name="Theobald S."/>
            <person name="Brandl J."/>
            <person name="Frisvad J.C."/>
            <person name="Nielsen K.F."/>
            <person name="Lyhne E.K."/>
            <person name="Kogle M.E."/>
            <person name="Kuo A."/>
            <person name="Riley R."/>
            <person name="Clum A."/>
            <person name="Nolan M."/>
            <person name="Lipzen A."/>
            <person name="Salamov A."/>
            <person name="Henrissat B."/>
            <person name="Wiebenga A."/>
            <person name="De Vries R.P."/>
            <person name="Grigoriev I.V."/>
            <person name="Mortensen U.H."/>
            <person name="Andersen M.R."/>
            <person name="Baker S.E."/>
        </authorList>
    </citation>
    <scope>NUCLEOTIDE SEQUENCE [LARGE SCALE GENOMIC DNA]</scope>
    <source>
        <strain evidence="2 3">CBS 115572</strain>
    </source>
</reference>
<gene>
    <name evidence="2" type="ORF">BO94DRAFT_507594</name>
</gene>
<organism evidence="2 3">
    <name type="scientific">Aspergillus sclerotioniger CBS 115572</name>
    <dbReference type="NCBI Taxonomy" id="1450535"/>
    <lineage>
        <taxon>Eukaryota</taxon>
        <taxon>Fungi</taxon>
        <taxon>Dikarya</taxon>
        <taxon>Ascomycota</taxon>
        <taxon>Pezizomycotina</taxon>
        <taxon>Eurotiomycetes</taxon>
        <taxon>Eurotiomycetidae</taxon>
        <taxon>Eurotiales</taxon>
        <taxon>Aspergillaceae</taxon>
        <taxon>Aspergillus</taxon>
        <taxon>Aspergillus subgen. Circumdati</taxon>
    </lineage>
</organism>